<evidence type="ECO:0000313" key="3">
    <source>
        <dbReference type="Proteomes" id="UP000612055"/>
    </source>
</evidence>
<proteinExistence type="predicted"/>
<feature type="compositionally biased region" description="Pro residues" evidence="1">
    <location>
        <begin position="796"/>
        <end position="805"/>
    </location>
</feature>
<feature type="compositionally biased region" description="Low complexity" evidence="1">
    <location>
        <begin position="1508"/>
        <end position="1522"/>
    </location>
</feature>
<feature type="compositionally biased region" description="Polar residues" evidence="1">
    <location>
        <begin position="663"/>
        <end position="675"/>
    </location>
</feature>
<gene>
    <name evidence="2" type="ORF">HYH03_007444</name>
</gene>
<feature type="compositionally biased region" description="Polar residues" evidence="1">
    <location>
        <begin position="555"/>
        <end position="569"/>
    </location>
</feature>
<evidence type="ECO:0000313" key="2">
    <source>
        <dbReference type="EMBL" id="KAG2494391.1"/>
    </source>
</evidence>
<feature type="compositionally biased region" description="Gly residues" evidence="1">
    <location>
        <begin position="1391"/>
        <end position="1408"/>
    </location>
</feature>
<feature type="compositionally biased region" description="Low complexity" evidence="1">
    <location>
        <begin position="1194"/>
        <end position="1214"/>
    </location>
</feature>
<feature type="compositionally biased region" description="Pro residues" evidence="1">
    <location>
        <begin position="316"/>
        <end position="325"/>
    </location>
</feature>
<feature type="compositionally biased region" description="Pro residues" evidence="1">
    <location>
        <begin position="1016"/>
        <end position="1026"/>
    </location>
</feature>
<feature type="compositionally biased region" description="Gly residues" evidence="1">
    <location>
        <begin position="1563"/>
        <end position="1577"/>
    </location>
</feature>
<feature type="region of interest" description="Disordered" evidence="1">
    <location>
        <begin position="1377"/>
        <end position="1430"/>
    </location>
</feature>
<protein>
    <submittedName>
        <fullName evidence="2">Uncharacterized protein</fullName>
    </submittedName>
</protein>
<feature type="compositionally biased region" description="Low complexity" evidence="1">
    <location>
        <begin position="1006"/>
        <end position="1015"/>
    </location>
</feature>
<evidence type="ECO:0000256" key="1">
    <source>
        <dbReference type="SAM" id="MobiDB-lite"/>
    </source>
</evidence>
<feature type="region of interest" description="Disordered" evidence="1">
    <location>
        <begin position="123"/>
        <end position="161"/>
    </location>
</feature>
<feature type="region of interest" description="Disordered" evidence="1">
    <location>
        <begin position="188"/>
        <end position="1034"/>
    </location>
</feature>
<feature type="compositionally biased region" description="Pro residues" evidence="1">
    <location>
        <begin position="872"/>
        <end position="881"/>
    </location>
</feature>
<feature type="region of interest" description="Disordered" evidence="1">
    <location>
        <begin position="1546"/>
        <end position="1782"/>
    </location>
</feature>
<feature type="region of interest" description="Disordered" evidence="1">
    <location>
        <begin position="1500"/>
        <end position="1526"/>
    </location>
</feature>
<feature type="compositionally biased region" description="Gly residues" evidence="1">
    <location>
        <begin position="1649"/>
        <end position="1658"/>
    </location>
</feature>
<feature type="compositionally biased region" description="Low complexity" evidence="1">
    <location>
        <begin position="395"/>
        <end position="407"/>
    </location>
</feature>
<feature type="compositionally biased region" description="Low complexity" evidence="1">
    <location>
        <begin position="1310"/>
        <end position="1320"/>
    </location>
</feature>
<feature type="compositionally biased region" description="Basic residues" evidence="1">
    <location>
        <begin position="367"/>
        <end position="377"/>
    </location>
</feature>
<feature type="compositionally biased region" description="Gly residues" evidence="1">
    <location>
        <begin position="1711"/>
        <end position="1726"/>
    </location>
</feature>
<comment type="caution">
    <text evidence="2">The sequence shown here is derived from an EMBL/GenBank/DDBJ whole genome shotgun (WGS) entry which is preliminary data.</text>
</comment>
<dbReference type="EMBL" id="JAEHOE010000031">
    <property type="protein sequence ID" value="KAG2494391.1"/>
    <property type="molecule type" value="Genomic_DNA"/>
</dbReference>
<dbReference type="Proteomes" id="UP000612055">
    <property type="component" value="Unassembled WGS sequence"/>
</dbReference>
<sequence>MLPGACFSAAAVVAESARNPELHSSGAHVSAPNTQLSGPLTGTMYPPPPGSSSEEYPVSPPAAGALTLADLQLVAHAPKKKKRGLLRRLIDKWRVRLDPQLLAEAEAEAEAHQRRLLEDQARLAQQHRQPPPPHPHPQHHLPRPAGGTAYGAGGTAAALPPAAPAAPPLVYDPVWTTAHRLTQQRTPYALAPSSPPRSHQPPPAQHLTPPPPHHSPQLQRQDGEHEPEPEPEPPSPPAERRLTSIACRPLESHVRREVAAGTADGSTAPAAAAAVAEPAAEPPPVPENGAGRLRQDSAASRLRDAQRPPASAPAQPHAPIPPPQPWELASGYTDAEDARRASLADSIAPSLDSAAPHPTHAAALPPHHPRHGQPPRRHAAEPPTAAPQPIFEDPALAAAAAAAAMAARRYSMRAESTASTGPSLAPMPAAGTGAGAGAGAGAGEGEGAGAVSSVTSPWRMGPASLLRAGRSDEASVESWGRRRAGAASPAPLPQSSSSGSRPPAQGSGRGVADAVAAVPPPPPPPLAAAPVAAAVRPAAAGVDPATVPFTDGSGDDSTFQTGESISSGGDRQGLDAGNAERRAQFAVAPDSGGLAPQLTPAAGHGAGAGRGSAQGSTPRLRAADFVFAVEEAEPAPSTEATTQDGHLSSQQLPLPPLPPLPASQEQHAAPQPSSSGVEGPAAAAPGAAAVPAVRPPRAVAAEAGRSRGQAPVTHQSAPLFTAGGPSGGLHDSASQIHAPDTLEPSPPGAERSTGQGRGPPIEAVPRGSSDRTLWRPQPRAKSSSAVGGVATLAPSTHPPTAPPGVPNAAETAPRQPPPQEQQQQQQPPPAAPLPVDLAADAGDEECPWKAAAESRAPRSPFDSTWPAFPERGPQPLPPAAKQPPAQAPQGWAVATVQGGPQRATDWRDSDFYQPSAERRPRRESAGSGHSSQQRLPPGLAEARGSGPGRMEGASQAAVGGRGEAPWPAEVPWPMAAGAPALQPPPASYQHPHAPAGHRPPPPQPAAQPRAAAHAQHPPPHRAPPPAAAAAAAAAHSGGLAHGSAAGLSGRQAILDELDGLLAAIADELVEVDQAAEQVNTRMRLVAALLDSSAAAPGAAAAPSSSPEAGSALEAGLRAEAGRLRRGLAELAARQRLLRYAAAEWGKVKAVMAGVRVSRRQAGPLQAILFSDTLARIRGFQRDQQQELGEPGAKQPADAGHGAGAGQAQPPVQSGTLFSMTPPRAPGAPSSHRRSGGGAGSPAAAPGSAPRSGGSARYRGSPAGGRPVGLSPPRGTVSRRRLQPIAENGQEGSGRPDRGPTPAERFGYEMQQQQGWAQQQPAGGGGYEAMYGGAGAYGSGGFGDGDLYGGGQYDAAEEVYGYLEQHLSAQNALGVEPLADSYDSGDGDESGGEGGGAAAGGWGQGGGGEGEVEGDDEGYEEGEGEEEDEELQSAFLASCITLARTSLDIVSAAYGTTQTRGSLPYTSTRGAYGTTLHDGAGGFGEEEGLVETLDIATPSGAYGVGRAGSGSSWPPQSPLQSPNPARPVHDVAAQAPQQAARGSLPWALGRAAGGGGRVQTPPGKGAGGPSGGGPGGGSVPRQPAAQLPAPSQRHQNPLYERQQQQQQQQQLAAQHYARQQQPAQQQHQQQPLPSQQQQGYGKATHAREAYGGGGGGMGGPPHAATRRSSIDPLGRDLSPSSSRAQQPQLAQRYGVYAAPPAGPPAHGRHGAPTGGPVPGGAGAGNGSGRPPAPPGYQQPHQRPYAQPPAEAAAPGARARPRGRERAAAAQAAVSEWLQSQQGA</sequence>
<feature type="compositionally biased region" description="Low complexity" evidence="1">
    <location>
        <begin position="485"/>
        <end position="517"/>
    </location>
</feature>
<name>A0A835Y581_9CHLO</name>
<feature type="compositionally biased region" description="Basic and acidic residues" evidence="1">
    <location>
        <begin position="904"/>
        <end position="924"/>
    </location>
</feature>
<feature type="compositionally biased region" description="Low complexity" evidence="1">
    <location>
        <begin position="528"/>
        <end position="545"/>
    </location>
</feature>
<feature type="compositionally biased region" description="Low complexity" evidence="1">
    <location>
        <begin position="354"/>
        <end position="365"/>
    </location>
</feature>
<reference evidence="2" key="1">
    <citation type="journal article" date="2020" name="bioRxiv">
        <title>Comparative genomics of Chlamydomonas.</title>
        <authorList>
            <person name="Craig R.J."/>
            <person name="Hasan A.R."/>
            <person name="Ness R.W."/>
            <person name="Keightley P.D."/>
        </authorList>
    </citation>
    <scope>NUCLEOTIDE SEQUENCE</scope>
    <source>
        <strain evidence="2">CCAP 11/70</strain>
    </source>
</reference>
<feature type="compositionally biased region" description="Gly residues" evidence="1">
    <location>
        <begin position="432"/>
        <end position="448"/>
    </location>
</feature>
<accession>A0A835Y581</accession>
<feature type="compositionally biased region" description="Low complexity" evidence="1">
    <location>
        <begin position="1746"/>
        <end position="1756"/>
    </location>
</feature>
<feature type="compositionally biased region" description="Low complexity" evidence="1">
    <location>
        <begin position="676"/>
        <end position="703"/>
    </location>
</feature>
<feature type="region of interest" description="Disordered" evidence="1">
    <location>
        <begin position="1182"/>
        <end position="1323"/>
    </location>
</feature>
<feature type="compositionally biased region" description="Low complexity" evidence="1">
    <location>
        <begin position="1601"/>
        <end position="1637"/>
    </location>
</feature>
<feature type="compositionally biased region" description="Low complexity" evidence="1">
    <location>
        <begin position="268"/>
        <end position="279"/>
    </location>
</feature>
<feature type="compositionally biased region" description="Polar residues" evidence="1">
    <location>
        <begin position="1677"/>
        <end position="1688"/>
    </location>
</feature>
<feature type="compositionally biased region" description="Low complexity" evidence="1">
    <location>
        <begin position="623"/>
        <end position="652"/>
    </location>
</feature>
<keyword evidence="3" id="KW-1185">Reference proteome</keyword>
<feature type="compositionally biased region" description="Pro residues" evidence="1">
    <location>
        <begin position="518"/>
        <end position="527"/>
    </location>
</feature>
<feature type="compositionally biased region" description="Low complexity" evidence="1">
    <location>
        <begin position="1240"/>
        <end position="1260"/>
    </location>
</feature>
<feature type="compositionally biased region" description="Pro residues" evidence="1">
    <location>
        <begin position="193"/>
        <end position="214"/>
    </location>
</feature>
<organism evidence="2 3">
    <name type="scientific">Edaphochlamys debaryana</name>
    <dbReference type="NCBI Taxonomy" id="47281"/>
    <lineage>
        <taxon>Eukaryota</taxon>
        <taxon>Viridiplantae</taxon>
        <taxon>Chlorophyta</taxon>
        <taxon>core chlorophytes</taxon>
        <taxon>Chlorophyceae</taxon>
        <taxon>CS clade</taxon>
        <taxon>Chlamydomonadales</taxon>
        <taxon>Chlamydomonadales incertae sedis</taxon>
        <taxon>Edaphochlamys</taxon>
    </lineage>
</organism>
<feature type="compositionally biased region" description="Acidic residues" evidence="1">
    <location>
        <begin position="1409"/>
        <end position="1430"/>
    </location>
</feature>